<evidence type="ECO:0000256" key="5">
    <source>
        <dbReference type="RuleBase" id="RU003557"/>
    </source>
</evidence>
<feature type="active site" description="Acyl-thioester intermediate" evidence="4">
    <location>
        <position position="88"/>
    </location>
</feature>
<evidence type="ECO:0000256" key="1">
    <source>
        <dbReference type="ARBA" id="ARBA00010982"/>
    </source>
</evidence>
<dbReference type="InterPro" id="IPR020616">
    <property type="entry name" value="Thiolase_N"/>
</dbReference>
<evidence type="ECO:0000256" key="3">
    <source>
        <dbReference type="ARBA" id="ARBA00023315"/>
    </source>
</evidence>
<dbReference type="Proteomes" id="UP001324634">
    <property type="component" value="Chromosome"/>
</dbReference>
<dbReference type="PANTHER" id="PTHR18919">
    <property type="entry name" value="ACETYL-COA C-ACYLTRANSFERASE"/>
    <property type="match status" value="1"/>
</dbReference>
<dbReference type="Gene3D" id="3.40.47.10">
    <property type="match status" value="1"/>
</dbReference>
<dbReference type="InterPro" id="IPR020610">
    <property type="entry name" value="Thiolase_AS"/>
</dbReference>
<feature type="active site" description="Proton acceptor" evidence="4">
    <location>
        <position position="413"/>
    </location>
</feature>
<name>A0AAX4HK74_9BACT</name>
<dbReference type="Pfam" id="PF00108">
    <property type="entry name" value="Thiolase_N"/>
    <property type="match status" value="1"/>
</dbReference>
<evidence type="ECO:0000259" key="7">
    <source>
        <dbReference type="Pfam" id="PF02803"/>
    </source>
</evidence>
<dbReference type="KEGG" id="psti:SOO65_13190"/>
<evidence type="ECO:0000259" key="6">
    <source>
        <dbReference type="Pfam" id="PF00108"/>
    </source>
</evidence>
<dbReference type="PROSITE" id="PS00737">
    <property type="entry name" value="THIOLASE_2"/>
    <property type="match status" value="1"/>
</dbReference>
<dbReference type="InterPro" id="IPR020617">
    <property type="entry name" value="Thiolase_C"/>
</dbReference>
<keyword evidence="9" id="KW-1185">Reference proteome</keyword>
<sequence length="429" mass="46709">MKPVYLVDGKRTPQVKAGAEIKDIAAPYLGHYLIRHLVDKYALPLDQIDEVIVGNTGTPAKYPNVGRVIALEAGLHKKTSGYSVHRNCASGMEALSQAYDKIASGRNHLIFAGGVESMSQMPLLYNKEMTNFFVELMKAKSTAQKLKVFSTFRPNFLAPVIAIEQGLTDPFCGRNMGQTAETLARELGISRREQDEFANMSHHKAAAATKEGRFREEILPITAGNKLDKMIADDLGFRANSTVEGLGKLKPYFEKETGTVTVGNACPITDGGSMWLLASEEAVKKYNLEPMARMVDYHFHGLEPERMGLGPVLATHGVLKRTGLKMSDINLFELNEAFAAQVLACQKVMKDKSLSSRWGIDEVIGELPLEKLNVNGGGIALGHPVGSTGSRLVVTLAHELKRRKEKYGLATLCIGGGQGGAVVIENLKV</sequence>
<dbReference type="CDD" id="cd00751">
    <property type="entry name" value="thiolase"/>
    <property type="match status" value="1"/>
</dbReference>
<keyword evidence="3 5" id="KW-0012">Acyltransferase</keyword>
<feature type="active site" description="Proton acceptor" evidence="4">
    <location>
        <position position="383"/>
    </location>
</feature>
<feature type="domain" description="Thiolase N-terminal" evidence="6">
    <location>
        <begin position="4"/>
        <end position="281"/>
    </location>
</feature>
<dbReference type="AlphaFoldDB" id="A0AAX4HK74"/>
<dbReference type="GO" id="GO:0003988">
    <property type="term" value="F:acetyl-CoA C-acyltransferase activity"/>
    <property type="evidence" value="ECO:0007669"/>
    <property type="project" value="UniProtKB-ARBA"/>
</dbReference>
<dbReference type="EMBL" id="CP139487">
    <property type="protein sequence ID" value="WPU63644.1"/>
    <property type="molecule type" value="Genomic_DNA"/>
</dbReference>
<evidence type="ECO:0000256" key="2">
    <source>
        <dbReference type="ARBA" id="ARBA00022679"/>
    </source>
</evidence>
<keyword evidence="2 5" id="KW-0808">Transferase</keyword>
<dbReference type="InterPro" id="IPR016039">
    <property type="entry name" value="Thiolase-like"/>
</dbReference>
<dbReference type="NCBIfam" id="TIGR01930">
    <property type="entry name" value="AcCoA-C-Actrans"/>
    <property type="match status" value="1"/>
</dbReference>
<proteinExistence type="inferred from homology"/>
<gene>
    <name evidence="8" type="ORF">SOO65_13190</name>
</gene>
<feature type="domain" description="Thiolase C-terminal" evidence="7">
    <location>
        <begin position="289"/>
        <end position="425"/>
    </location>
</feature>
<dbReference type="SUPFAM" id="SSF53901">
    <property type="entry name" value="Thiolase-like"/>
    <property type="match status" value="2"/>
</dbReference>
<dbReference type="Pfam" id="PF02803">
    <property type="entry name" value="Thiolase_C"/>
    <property type="match status" value="1"/>
</dbReference>
<organism evidence="8 9">
    <name type="scientific">Peredibacter starrii</name>
    <dbReference type="NCBI Taxonomy" id="28202"/>
    <lineage>
        <taxon>Bacteria</taxon>
        <taxon>Pseudomonadati</taxon>
        <taxon>Bdellovibrionota</taxon>
        <taxon>Bacteriovoracia</taxon>
        <taxon>Bacteriovoracales</taxon>
        <taxon>Bacteriovoracaceae</taxon>
        <taxon>Peredibacter</taxon>
    </lineage>
</organism>
<evidence type="ECO:0000313" key="9">
    <source>
        <dbReference type="Proteomes" id="UP001324634"/>
    </source>
</evidence>
<dbReference type="PROSITE" id="PS00099">
    <property type="entry name" value="THIOLASE_3"/>
    <property type="match status" value="1"/>
</dbReference>
<accession>A0AAX4HK74</accession>
<dbReference type="PANTHER" id="PTHR18919:SF151">
    <property type="entry name" value="BLR2427 PROTEIN"/>
    <property type="match status" value="1"/>
</dbReference>
<evidence type="ECO:0000313" key="8">
    <source>
        <dbReference type="EMBL" id="WPU63644.1"/>
    </source>
</evidence>
<dbReference type="PIRSF" id="PIRSF000429">
    <property type="entry name" value="Ac-CoA_Ac_transf"/>
    <property type="match status" value="1"/>
</dbReference>
<comment type="similarity">
    <text evidence="1 5">Belongs to the thiolase-like superfamily. Thiolase family.</text>
</comment>
<dbReference type="InterPro" id="IPR020613">
    <property type="entry name" value="Thiolase_CS"/>
</dbReference>
<reference evidence="8 9" key="1">
    <citation type="submission" date="2023-11" db="EMBL/GenBank/DDBJ databases">
        <title>Peredibacter starrii A3.12.</title>
        <authorList>
            <person name="Mitchell R.J."/>
        </authorList>
    </citation>
    <scope>NUCLEOTIDE SEQUENCE [LARGE SCALE GENOMIC DNA]</scope>
    <source>
        <strain evidence="8 9">A3.12</strain>
    </source>
</reference>
<protein>
    <submittedName>
        <fullName evidence="8">Thiolase family protein</fullName>
        <ecNumber evidence="8">2.3.1.-</ecNumber>
    </submittedName>
</protein>
<dbReference type="InterPro" id="IPR002155">
    <property type="entry name" value="Thiolase"/>
</dbReference>
<dbReference type="EC" id="2.3.1.-" evidence="8"/>
<evidence type="ECO:0000256" key="4">
    <source>
        <dbReference type="PIRSR" id="PIRSR000429-1"/>
    </source>
</evidence>
<dbReference type="RefSeq" id="WP_321390725.1">
    <property type="nucleotide sequence ID" value="NZ_CP139487.1"/>
</dbReference>